<keyword evidence="6" id="KW-0813">Transport</keyword>
<protein>
    <submittedName>
        <fullName evidence="9">Flagellar motor protein</fullName>
    </submittedName>
</protein>
<dbReference type="InterPro" id="IPR002898">
    <property type="entry name" value="MotA_ExbB_proton_chnl"/>
</dbReference>
<comment type="caution">
    <text evidence="9">The sequence shown here is derived from an EMBL/GenBank/DDBJ whole genome shotgun (WGS) entry which is preliminary data.</text>
</comment>
<keyword evidence="9" id="KW-0282">Flagellum</keyword>
<dbReference type="EMBL" id="BMYD01000008">
    <property type="protein sequence ID" value="GHA90322.1"/>
    <property type="molecule type" value="Genomic_DNA"/>
</dbReference>
<proteinExistence type="inferred from homology"/>
<evidence type="ECO:0000256" key="4">
    <source>
        <dbReference type="ARBA" id="ARBA00022989"/>
    </source>
</evidence>
<dbReference type="GO" id="GO:0015031">
    <property type="term" value="P:protein transport"/>
    <property type="evidence" value="ECO:0007669"/>
    <property type="project" value="UniProtKB-KW"/>
</dbReference>
<feature type="domain" description="MotA/TolQ/ExbB proton channel" evidence="8">
    <location>
        <begin position="128"/>
        <end position="246"/>
    </location>
</feature>
<dbReference type="InterPro" id="IPR047055">
    <property type="entry name" value="MotA-like"/>
</dbReference>
<reference evidence="9" key="1">
    <citation type="journal article" date="2014" name="Int. J. Syst. Evol. Microbiol.">
        <title>Complete genome sequence of Corynebacterium casei LMG S-19264T (=DSM 44701T), isolated from a smear-ripened cheese.</title>
        <authorList>
            <consortium name="US DOE Joint Genome Institute (JGI-PGF)"/>
            <person name="Walter F."/>
            <person name="Albersmeier A."/>
            <person name="Kalinowski J."/>
            <person name="Ruckert C."/>
        </authorList>
    </citation>
    <scope>NUCLEOTIDE SEQUENCE</scope>
    <source>
        <strain evidence="9">KCTC 23077</strain>
    </source>
</reference>
<keyword evidence="3 7" id="KW-0812">Transmembrane</keyword>
<dbReference type="PANTHER" id="PTHR30433:SF3">
    <property type="entry name" value="MOTILITY PROTEIN A"/>
    <property type="match status" value="1"/>
</dbReference>
<dbReference type="GO" id="GO:0006935">
    <property type="term" value="P:chemotaxis"/>
    <property type="evidence" value="ECO:0007669"/>
    <property type="project" value="InterPro"/>
</dbReference>
<evidence type="ECO:0000313" key="9">
    <source>
        <dbReference type="EMBL" id="GHA90322.1"/>
    </source>
</evidence>
<keyword evidence="9" id="KW-0966">Cell projection</keyword>
<evidence type="ECO:0000256" key="5">
    <source>
        <dbReference type="ARBA" id="ARBA00023136"/>
    </source>
</evidence>
<sequence length="272" mass="29438">MHNVRIHPVRDRARLKKPLPDPINVVMDKLSVIAVVLALVALVGGSVLKGAGLSGLWSPAAFAIVIVGTFASIMLQTPIATFRHAWRIVRWVFQPPALQGEQLVARFVGWSTTARRLGLLALESEVDRQRDPLLRKGLQMVVDGVEPEQIRQMLEIEVDGHSRRDLAAAKVFEGMGVYAPTLGIIGAVLGLMAVMKNLADPSKLGQGIAAAFTATIYGIGAANLMFLPMAAKLRSLIHAQTNEREMLVEGLIAIAQGENPRNIAVRLSGFLH</sequence>
<dbReference type="NCBIfam" id="NF006583">
    <property type="entry name" value="PRK09109.1"/>
    <property type="match status" value="1"/>
</dbReference>
<dbReference type="GO" id="GO:0005886">
    <property type="term" value="C:plasma membrane"/>
    <property type="evidence" value="ECO:0007669"/>
    <property type="project" value="UniProtKB-SubCell"/>
</dbReference>
<feature type="transmembrane region" description="Helical" evidence="7">
    <location>
        <begin position="60"/>
        <end position="82"/>
    </location>
</feature>
<dbReference type="Proteomes" id="UP000646426">
    <property type="component" value="Unassembled WGS sequence"/>
</dbReference>
<name>A0A918T436_9GAMM</name>
<feature type="transmembrane region" description="Helical" evidence="7">
    <location>
        <begin position="30"/>
        <end position="48"/>
    </location>
</feature>
<comment type="similarity">
    <text evidence="6">Belongs to the exbB/tolQ family.</text>
</comment>
<dbReference type="PANTHER" id="PTHR30433">
    <property type="entry name" value="CHEMOTAXIS PROTEIN MOTA"/>
    <property type="match status" value="1"/>
</dbReference>
<comment type="subcellular location">
    <subcellularLocation>
        <location evidence="1">Cell membrane</location>
        <topology evidence="1">Multi-pass membrane protein</topology>
    </subcellularLocation>
    <subcellularLocation>
        <location evidence="6">Membrane</location>
        <topology evidence="6">Multi-pass membrane protein</topology>
    </subcellularLocation>
</comment>
<keyword evidence="9" id="KW-0969">Cilium</keyword>
<reference evidence="9" key="2">
    <citation type="submission" date="2020-09" db="EMBL/GenBank/DDBJ databases">
        <authorList>
            <person name="Sun Q."/>
            <person name="Kim S."/>
        </authorList>
    </citation>
    <scope>NUCLEOTIDE SEQUENCE</scope>
    <source>
        <strain evidence="9">KCTC 23077</strain>
    </source>
</reference>
<evidence type="ECO:0000313" key="10">
    <source>
        <dbReference type="Proteomes" id="UP000646426"/>
    </source>
</evidence>
<feature type="transmembrane region" description="Helical" evidence="7">
    <location>
        <begin position="171"/>
        <end position="195"/>
    </location>
</feature>
<evidence type="ECO:0000256" key="2">
    <source>
        <dbReference type="ARBA" id="ARBA00022475"/>
    </source>
</evidence>
<accession>A0A918T436</accession>
<dbReference type="GO" id="GO:0071978">
    <property type="term" value="P:bacterial-type flagellum-dependent swarming motility"/>
    <property type="evidence" value="ECO:0007669"/>
    <property type="project" value="InterPro"/>
</dbReference>
<evidence type="ECO:0000256" key="6">
    <source>
        <dbReference type="RuleBase" id="RU004057"/>
    </source>
</evidence>
<evidence type="ECO:0000259" key="8">
    <source>
        <dbReference type="Pfam" id="PF01618"/>
    </source>
</evidence>
<keyword evidence="4 7" id="KW-1133">Transmembrane helix</keyword>
<keyword evidence="10" id="KW-1185">Reference proteome</keyword>
<evidence type="ECO:0000256" key="1">
    <source>
        <dbReference type="ARBA" id="ARBA00004651"/>
    </source>
</evidence>
<evidence type="ECO:0000256" key="3">
    <source>
        <dbReference type="ARBA" id="ARBA00022692"/>
    </source>
</evidence>
<evidence type="ECO:0000256" key="7">
    <source>
        <dbReference type="SAM" id="Phobius"/>
    </source>
</evidence>
<organism evidence="9 10">
    <name type="scientific">Cognatilysobacter bugurensis</name>
    <dbReference type="NCBI Taxonomy" id="543356"/>
    <lineage>
        <taxon>Bacteria</taxon>
        <taxon>Pseudomonadati</taxon>
        <taxon>Pseudomonadota</taxon>
        <taxon>Gammaproteobacteria</taxon>
        <taxon>Lysobacterales</taxon>
        <taxon>Lysobacteraceae</taxon>
        <taxon>Cognatilysobacter</taxon>
    </lineage>
</organism>
<feature type="transmembrane region" description="Helical" evidence="7">
    <location>
        <begin position="207"/>
        <end position="227"/>
    </location>
</feature>
<keyword evidence="5 7" id="KW-0472">Membrane</keyword>
<gene>
    <name evidence="9" type="primary">motC</name>
    <name evidence="9" type="ORF">GCM10007067_30140</name>
</gene>
<keyword evidence="6" id="KW-0653">Protein transport</keyword>
<dbReference type="AlphaFoldDB" id="A0A918T436"/>
<dbReference type="Pfam" id="PF01618">
    <property type="entry name" value="MotA_ExbB"/>
    <property type="match status" value="1"/>
</dbReference>
<keyword evidence="2" id="KW-1003">Cell membrane</keyword>